<dbReference type="RefSeq" id="WP_380890801.1">
    <property type="nucleotide sequence ID" value="NZ_JBHUDY010000002.1"/>
</dbReference>
<dbReference type="Gene3D" id="2.60.120.260">
    <property type="entry name" value="Galactose-binding domain-like"/>
    <property type="match status" value="1"/>
</dbReference>
<dbReference type="NCBIfam" id="TIGR02595">
    <property type="entry name" value="PEP_CTERM"/>
    <property type="match status" value="1"/>
</dbReference>
<dbReference type="Pfam" id="PF07589">
    <property type="entry name" value="PEP-CTERM"/>
    <property type="match status" value="1"/>
</dbReference>
<keyword evidence="1" id="KW-0732">Signal</keyword>
<evidence type="ECO:0000313" key="5">
    <source>
        <dbReference type="Proteomes" id="UP001597115"/>
    </source>
</evidence>
<feature type="signal peptide" evidence="1">
    <location>
        <begin position="1"/>
        <end position="19"/>
    </location>
</feature>
<sequence>MRKLIAFLSAAALPCAAHAATIVNGSFEDGVNPGSFTTVNAGQTNITGWDVLAGSVDYIGSYWQASDGVRSVDLSGNSIGTLGQTITGLTVGQSYAVTFDVSRNPDGGVTPRTGTFTAGGQTFQFAYSDASSNRADMKWATVSYSFTASDTSALISFSADASGGCCYGPAIDNVRIAAVPEPASWAMMLGGFTMLGLATRRRNRTAITFA</sequence>
<reference evidence="5" key="1">
    <citation type="journal article" date="2019" name="Int. J. Syst. Evol. Microbiol.">
        <title>The Global Catalogue of Microorganisms (GCM) 10K type strain sequencing project: providing services to taxonomists for standard genome sequencing and annotation.</title>
        <authorList>
            <consortium name="The Broad Institute Genomics Platform"/>
            <consortium name="The Broad Institute Genome Sequencing Center for Infectious Disease"/>
            <person name="Wu L."/>
            <person name="Ma J."/>
        </authorList>
    </citation>
    <scope>NUCLEOTIDE SEQUENCE [LARGE SCALE GENOMIC DNA]</scope>
    <source>
        <strain evidence="5">CGMCC 1.16275</strain>
    </source>
</reference>
<evidence type="ECO:0000313" key="4">
    <source>
        <dbReference type="EMBL" id="MFD1613075.1"/>
    </source>
</evidence>
<dbReference type="InterPro" id="IPR027576">
    <property type="entry name" value="Choice_anch_C_dom"/>
</dbReference>
<gene>
    <name evidence="4" type="ORF">ACFSCW_14815</name>
</gene>
<dbReference type="NCBIfam" id="TIGR04362">
    <property type="entry name" value="choice_anch_C"/>
    <property type="match status" value="1"/>
</dbReference>
<protein>
    <submittedName>
        <fullName evidence="4">Choice-of-anchor C family protein</fullName>
    </submittedName>
</protein>
<feature type="domain" description="Ice-binding protein C-terminal" evidence="3">
    <location>
        <begin position="178"/>
        <end position="202"/>
    </location>
</feature>
<dbReference type="InterPro" id="IPR013424">
    <property type="entry name" value="Ice-binding_C"/>
</dbReference>
<feature type="chain" id="PRO_5046636682" evidence="1">
    <location>
        <begin position="20"/>
        <end position="210"/>
    </location>
</feature>
<dbReference type="InterPro" id="IPR006946">
    <property type="entry name" value="DGR2-like_dom"/>
</dbReference>
<comment type="caution">
    <text evidence="4">The sequence shown here is derived from an EMBL/GenBank/DDBJ whole genome shotgun (WGS) entry which is preliminary data.</text>
</comment>
<name>A0ABW4I5Z6_9SPHN</name>
<dbReference type="Pfam" id="PF04862">
    <property type="entry name" value="DUF642"/>
    <property type="match status" value="1"/>
</dbReference>
<dbReference type="Proteomes" id="UP001597115">
    <property type="component" value="Unassembled WGS sequence"/>
</dbReference>
<evidence type="ECO:0000259" key="2">
    <source>
        <dbReference type="Pfam" id="PF04862"/>
    </source>
</evidence>
<organism evidence="4 5">
    <name type="scientific">Sphingomonas tabacisoli</name>
    <dbReference type="NCBI Taxonomy" id="2249466"/>
    <lineage>
        <taxon>Bacteria</taxon>
        <taxon>Pseudomonadati</taxon>
        <taxon>Pseudomonadota</taxon>
        <taxon>Alphaproteobacteria</taxon>
        <taxon>Sphingomonadales</taxon>
        <taxon>Sphingomonadaceae</taxon>
        <taxon>Sphingomonas</taxon>
    </lineage>
</organism>
<feature type="domain" description="DUF642" evidence="2">
    <location>
        <begin position="22"/>
        <end position="176"/>
    </location>
</feature>
<dbReference type="NCBIfam" id="NF035944">
    <property type="entry name" value="PEPxxWA-CTERM"/>
    <property type="match status" value="1"/>
</dbReference>
<evidence type="ECO:0000256" key="1">
    <source>
        <dbReference type="SAM" id="SignalP"/>
    </source>
</evidence>
<keyword evidence="5" id="KW-1185">Reference proteome</keyword>
<dbReference type="EMBL" id="JBHUDY010000002">
    <property type="protein sequence ID" value="MFD1613075.1"/>
    <property type="molecule type" value="Genomic_DNA"/>
</dbReference>
<dbReference type="SUPFAM" id="SSF49785">
    <property type="entry name" value="Galactose-binding domain-like"/>
    <property type="match status" value="1"/>
</dbReference>
<evidence type="ECO:0000259" key="3">
    <source>
        <dbReference type="Pfam" id="PF07589"/>
    </source>
</evidence>
<accession>A0ABW4I5Z6</accession>
<dbReference type="InterPro" id="IPR008979">
    <property type="entry name" value="Galactose-bd-like_sf"/>
</dbReference>
<proteinExistence type="predicted"/>